<gene>
    <name evidence="2" type="ORF">DFR87_10340</name>
</gene>
<dbReference type="Proteomes" id="UP000247586">
    <property type="component" value="Chromosome"/>
</dbReference>
<name>A0A2U9IVI1_9CREN</name>
<reference evidence="3" key="2">
    <citation type="submission" date="2020-03" db="EMBL/GenBank/DDBJ databases">
        <title>Complete Genome Sequences of Extremely Thermoacidophilic, Metal-Mobilizing Type-Strain Members of the Archaeal Family Sulfolobaceae: Acidianus brierleyi DSM-1651T, Acidianus sulfidivorans DSM-18786T, Metallosphaera hakonensis DSM-7519T, and Metallosphaera prunae DSM-10039T.</title>
        <authorList>
            <person name="Counts J.A."/>
            <person name="Kelly R.M."/>
        </authorList>
    </citation>
    <scope>NUCLEOTIDE SEQUENCE [LARGE SCALE GENOMIC DNA]</scope>
    <source>
        <strain evidence="3">HO1-1</strain>
    </source>
</reference>
<proteinExistence type="predicted"/>
<feature type="transmembrane region" description="Helical" evidence="1">
    <location>
        <begin position="78"/>
        <end position="98"/>
    </location>
</feature>
<evidence type="ECO:0000313" key="2">
    <source>
        <dbReference type="EMBL" id="AWS00016.1"/>
    </source>
</evidence>
<reference evidence="3" key="3">
    <citation type="submission" date="2020-03" db="EMBL/GenBank/DDBJ databases">
        <title>Sequencing and Assembly of Multiple Reported Metal-Biooxidizing Members of the Extremely Thermoacidophilic Archaeal Family Sulfolobaceae.</title>
        <authorList>
            <person name="Counts J.A."/>
            <person name="Kelly R.M."/>
        </authorList>
    </citation>
    <scope>NUCLEOTIDE SEQUENCE [LARGE SCALE GENOMIC DNA]</scope>
    <source>
        <strain evidence="3">HO1-1</strain>
    </source>
</reference>
<dbReference type="AlphaFoldDB" id="A0A2U9IVI1"/>
<reference evidence="2 3" key="1">
    <citation type="submission" date="2018-05" db="EMBL/GenBank/DDBJ databases">
        <title>Complete Genome Sequences of Extremely Thermoacidophilic, Metal-Mobilizing Type-Strain Members of the Archaeal Family Sulfolobaceae: Acidianus brierleyi DSM-1651T, Acidianus sulfidivorans DSM-18786T, Metallosphaera hakonensis DSM-7519T, and Metallosphaera prunae DSM-10039T.</title>
        <authorList>
            <person name="Counts J.A."/>
            <person name="Kelly R.M."/>
        </authorList>
    </citation>
    <scope>NUCLEOTIDE SEQUENCE [LARGE SCALE GENOMIC DNA]</scope>
    <source>
        <strain evidence="2 3">HO1-1</strain>
    </source>
</reference>
<keyword evidence="3" id="KW-1185">Reference proteome</keyword>
<feature type="transmembrane region" description="Helical" evidence="1">
    <location>
        <begin position="55"/>
        <end position="71"/>
    </location>
</feature>
<protein>
    <submittedName>
        <fullName evidence="2">Uncharacterized protein</fullName>
    </submittedName>
</protein>
<keyword evidence="1" id="KW-0472">Membrane</keyword>
<feature type="transmembrane region" description="Helical" evidence="1">
    <location>
        <begin position="30"/>
        <end position="49"/>
    </location>
</feature>
<evidence type="ECO:0000256" key="1">
    <source>
        <dbReference type="SAM" id="Phobius"/>
    </source>
</evidence>
<accession>A0A2U9IVI1</accession>
<keyword evidence="1" id="KW-0812">Transmembrane</keyword>
<feature type="transmembrane region" description="Helical" evidence="1">
    <location>
        <begin position="6"/>
        <end position="23"/>
    </location>
</feature>
<dbReference type="EMBL" id="CP029287">
    <property type="protein sequence ID" value="AWS00016.1"/>
    <property type="molecule type" value="Genomic_DNA"/>
</dbReference>
<keyword evidence="1" id="KW-1133">Transmembrane helix</keyword>
<evidence type="ECO:0000313" key="3">
    <source>
        <dbReference type="Proteomes" id="UP000247586"/>
    </source>
</evidence>
<organism evidence="2 3">
    <name type="scientific">Metallosphaera hakonensis JCM 8857 = DSM 7519</name>
    <dbReference type="NCBI Taxonomy" id="1293036"/>
    <lineage>
        <taxon>Archaea</taxon>
        <taxon>Thermoproteota</taxon>
        <taxon>Thermoprotei</taxon>
        <taxon>Sulfolobales</taxon>
        <taxon>Sulfolobaceae</taxon>
        <taxon>Metallosphaera</taxon>
    </lineage>
</organism>
<sequence length="101" mass="11822">MLVVPMALFLFYGIFSPIYYYLLKDKMSNQLAFVVTWVTAPFLASYPYLISNLSILLPIIIINIIGYLLIIRKEYKYIHNGLLFLTAFVITILFFKLLPYI</sequence>